<protein>
    <submittedName>
        <fullName evidence="6">Cobalt ABC transporter ATPase</fullName>
    </submittedName>
</protein>
<comment type="similarity">
    <text evidence="1">Belongs to the ABC transporter superfamily.</text>
</comment>
<evidence type="ECO:0000259" key="5">
    <source>
        <dbReference type="PROSITE" id="PS50893"/>
    </source>
</evidence>
<dbReference type="SUPFAM" id="SSF52540">
    <property type="entry name" value="P-loop containing nucleoside triphosphate hydrolases"/>
    <property type="match status" value="2"/>
</dbReference>
<dbReference type="EMBL" id="QXGI01000001">
    <property type="protein sequence ID" value="RSX49571.1"/>
    <property type="molecule type" value="Genomic_DNA"/>
</dbReference>
<dbReference type="PROSITE" id="PS50893">
    <property type="entry name" value="ABC_TRANSPORTER_2"/>
    <property type="match status" value="2"/>
</dbReference>
<dbReference type="Pfam" id="PF00005">
    <property type="entry name" value="ABC_tran"/>
    <property type="match status" value="2"/>
</dbReference>
<sequence length="568" mass="59985">MGAAVRRPITQDGLLCWTRRLPAVCLKQRIRSPCGPLPRTRTAGGAVSVPAIPMEYRVADIITVMNLGWAYAPASEGDDARVALHDVNCYVPRGGVIGVLGPSGSGKSTFAKALVGIVPHCTAGTLTGYARIADMNVKSTSVSNLSLRVGYVGQEPWGQLVAETVEEEIALPLENRGVAPDEIRARVDEVLAMLHIEALRHRLTATLSAGELERVAIGAAIAAGPDVLILDEPSNTLDAQGHDDLFAIIDRMRVDGHMTTLVVEQRTRALARHATGVFLMVGGEIIRRTGADIFEREGALLESVGVDVPRGDEPTLTLADDEPAAAKEAAVVLEHVGLRHPDSAPDEPPALEDVSLRIERGSFVGVVGANGSGKSTLLRLLDAQLRPRSGRVRVAGVDVASRRTQQMARLVAYVGQDPAATLLGGTVREEIAQGARSCGIRETEVSARANEMIRLFDLYGVEDTPVAQLACGQRRATALAAALAVRTPLIALDEPLAGFDVRLRTRVLDALAEACGRGATVIMASGDIAAVDEYCTHAARLDAGRLVGYGRVARDAGRAATASQGGAR</sequence>
<keyword evidence="7" id="KW-1185">Reference proteome</keyword>
<dbReference type="GO" id="GO:0042626">
    <property type="term" value="F:ATPase-coupled transmembrane transporter activity"/>
    <property type="evidence" value="ECO:0007669"/>
    <property type="project" value="TreeGrafter"/>
</dbReference>
<evidence type="ECO:0000313" key="6">
    <source>
        <dbReference type="EMBL" id="RSX49571.1"/>
    </source>
</evidence>
<dbReference type="GO" id="GO:0005524">
    <property type="term" value="F:ATP binding"/>
    <property type="evidence" value="ECO:0007669"/>
    <property type="project" value="UniProtKB-KW"/>
</dbReference>
<dbReference type="PANTHER" id="PTHR43553">
    <property type="entry name" value="HEAVY METAL TRANSPORTER"/>
    <property type="match status" value="1"/>
</dbReference>
<dbReference type="InterPro" id="IPR003593">
    <property type="entry name" value="AAA+_ATPase"/>
</dbReference>
<name>A0A430F9Q8_9BIFI</name>
<dbReference type="InterPro" id="IPR050095">
    <property type="entry name" value="ECF_ABC_transporter_ATP-bd"/>
</dbReference>
<keyword evidence="2" id="KW-0813">Transport</keyword>
<dbReference type="Gene3D" id="3.40.50.300">
    <property type="entry name" value="P-loop containing nucleotide triphosphate hydrolases"/>
    <property type="match status" value="2"/>
</dbReference>
<dbReference type="InterPro" id="IPR015856">
    <property type="entry name" value="ABC_transpr_CbiO/EcfA_su"/>
</dbReference>
<dbReference type="AlphaFoldDB" id="A0A430F9Q8"/>
<evidence type="ECO:0000313" key="7">
    <source>
        <dbReference type="Proteomes" id="UP000288052"/>
    </source>
</evidence>
<evidence type="ECO:0000256" key="4">
    <source>
        <dbReference type="ARBA" id="ARBA00022840"/>
    </source>
</evidence>
<feature type="domain" description="ABC transporter" evidence="5">
    <location>
        <begin position="56"/>
        <end position="307"/>
    </location>
</feature>
<dbReference type="Proteomes" id="UP000288052">
    <property type="component" value="Unassembled WGS sequence"/>
</dbReference>
<dbReference type="GO" id="GO:0043190">
    <property type="term" value="C:ATP-binding cassette (ABC) transporter complex"/>
    <property type="evidence" value="ECO:0007669"/>
    <property type="project" value="TreeGrafter"/>
</dbReference>
<accession>A0A430F9Q8</accession>
<keyword evidence="4" id="KW-0067">ATP-binding</keyword>
<reference evidence="6 7" key="1">
    <citation type="submission" date="2018-09" db="EMBL/GenBank/DDBJ databases">
        <title>Characterization of the phylogenetic diversity of five novel species belonging to the genus Bifidobacterium.</title>
        <authorList>
            <person name="Lugli G.A."/>
            <person name="Duranti S."/>
            <person name="Milani C."/>
        </authorList>
    </citation>
    <scope>NUCLEOTIDE SEQUENCE [LARGE SCALE GENOMIC DNA]</scope>
    <source>
        <strain evidence="6 7">2020B</strain>
    </source>
</reference>
<dbReference type="InterPro" id="IPR027417">
    <property type="entry name" value="P-loop_NTPase"/>
</dbReference>
<dbReference type="SMART" id="SM00382">
    <property type="entry name" value="AAA"/>
    <property type="match status" value="2"/>
</dbReference>
<dbReference type="CDD" id="cd03225">
    <property type="entry name" value="ABC_cobalt_CbiO_domain1"/>
    <property type="match status" value="2"/>
</dbReference>
<keyword evidence="3" id="KW-0547">Nucleotide-binding</keyword>
<dbReference type="GO" id="GO:0016887">
    <property type="term" value="F:ATP hydrolysis activity"/>
    <property type="evidence" value="ECO:0007669"/>
    <property type="project" value="InterPro"/>
</dbReference>
<proteinExistence type="inferred from homology"/>
<feature type="domain" description="ABC transporter" evidence="5">
    <location>
        <begin position="331"/>
        <end position="568"/>
    </location>
</feature>
<gene>
    <name evidence="6" type="ORF">D2E22_0032</name>
</gene>
<dbReference type="PANTHER" id="PTHR43553:SF24">
    <property type="entry name" value="ENERGY-COUPLING FACTOR TRANSPORTER ATP-BINDING PROTEIN ECFA1"/>
    <property type="match status" value="1"/>
</dbReference>
<evidence type="ECO:0000256" key="2">
    <source>
        <dbReference type="ARBA" id="ARBA00022448"/>
    </source>
</evidence>
<evidence type="ECO:0000256" key="3">
    <source>
        <dbReference type="ARBA" id="ARBA00022741"/>
    </source>
</evidence>
<comment type="caution">
    <text evidence="6">The sequence shown here is derived from an EMBL/GenBank/DDBJ whole genome shotgun (WGS) entry which is preliminary data.</text>
</comment>
<evidence type="ECO:0000256" key="1">
    <source>
        <dbReference type="ARBA" id="ARBA00005417"/>
    </source>
</evidence>
<dbReference type="InterPro" id="IPR003439">
    <property type="entry name" value="ABC_transporter-like_ATP-bd"/>
</dbReference>
<organism evidence="6 7">
    <name type="scientific">Bifidobacterium castoris</name>
    <dbReference type="NCBI Taxonomy" id="2306972"/>
    <lineage>
        <taxon>Bacteria</taxon>
        <taxon>Bacillati</taxon>
        <taxon>Actinomycetota</taxon>
        <taxon>Actinomycetes</taxon>
        <taxon>Bifidobacteriales</taxon>
        <taxon>Bifidobacteriaceae</taxon>
        <taxon>Bifidobacterium</taxon>
    </lineage>
</organism>